<dbReference type="EMBL" id="MGJN01000019">
    <property type="protein sequence ID" value="OGN06467.1"/>
    <property type="molecule type" value="Genomic_DNA"/>
</dbReference>
<evidence type="ECO:0000256" key="2">
    <source>
        <dbReference type="ARBA" id="ARBA00022980"/>
    </source>
</evidence>
<dbReference type="InterPro" id="IPR000456">
    <property type="entry name" value="Ribosomal_bL17"/>
</dbReference>
<dbReference type="GO" id="GO:0006412">
    <property type="term" value="P:translation"/>
    <property type="evidence" value="ECO:0007669"/>
    <property type="project" value="InterPro"/>
</dbReference>
<gene>
    <name evidence="7" type="ORF">A3B86_03400</name>
</gene>
<dbReference type="PANTHER" id="PTHR14413">
    <property type="entry name" value="RIBOSOMAL PROTEIN L17"/>
    <property type="match status" value="1"/>
</dbReference>
<evidence type="ECO:0000313" key="7">
    <source>
        <dbReference type="EMBL" id="OGN06467.1"/>
    </source>
</evidence>
<comment type="similarity">
    <text evidence="1 5">Belongs to the bacterial ribosomal protein bL17 family.</text>
</comment>
<name>A0A1F8F006_9BACT</name>
<dbReference type="AlphaFoldDB" id="A0A1F8F006"/>
<evidence type="ECO:0000313" key="8">
    <source>
        <dbReference type="Proteomes" id="UP000176834"/>
    </source>
</evidence>
<dbReference type="InterPro" id="IPR036373">
    <property type="entry name" value="Ribosomal_bL17_sf"/>
</dbReference>
<dbReference type="PANTHER" id="PTHR14413:SF16">
    <property type="entry name" value="LARGE RIBOSOMAL SUBUNIT PROTEIN BL17M"/>
    <property type="match status" value="1"/>
</dbReference>
<dbReference type="Pfam" id="PF01196">
    <property type="entry name" value="Ribosomal_L17"/>
    <property type="match status" value="1"/>
</dbReference>
<accession>A0A1F8F006</accession>
<dbReference type="GO" id="GO:0022625">
    <property type="term" value="C:cytosolic large ribosomal subunit"/>
    <property type="evidence" value="ECO:0007669"/>
    <property type="project" value="TreeGrafter"/>
</dbReference>
<dbReference type="Proteomes" id="UP000176834">
    <property type="component" value="Unassembled WGS sequence"/>
</dbReference>
<evidence type="ECO:0000256" key="1">
    <source>
        <dbReference type="ARBA" id="ARBA00008777"/>
    </source>
</evidence>
<dbReference type="PROSITE" id="PS01167">
    <property type="entry name" value="RIBOSOMAL_L17"/>
    <property type="match status" value="1"/>
</dbReference>
<dbReference type="InterPro" id="IPR047859">
    <property type="entry name" value="Ribosomal_bL17_CS"/>
</dbReference>
<keyword evidence="3 5" id="KW-0687">Ribonucleoprotein</keyword>
<dbReference type="SUPFAM" id="SSF64263">
    <property type="entry name" value="Prokaryotic ribosomal protein L17"/>
    <property type="match status" value="1"/>
</dbReference>
<reference evidence="7 8" key="1">
    <citation type="journal article" date="2016" name="Nat. Commun.">
        <title>Thousands of microbial genomes shed light on interconnected biogeochemical processes in an aquifer system.</title>
        <authorList>
            <person name="Anantharaman K."/>
            <person name="Brown C.T."/>
            <person name="Hug L.A."/>
            <person name="Sharon I."/>
            <person name="Castelle C.J."/>
            <person name="Probst A.J."/>
            <person name="Thomas B.C."/>
            <person name="Singh A."/>
            <person name="Wilkins M.J."/>
            <person name="Karaoz U."/>
            <person name="Brodie E.L."/>
            <person name="Williams K.H."/>
            <person name="Hubbard S.S."/>
            <person name="Banfield J.F."/>
        </authorList>
    </citation>
    <scope>NUCLEOTIDE SEQUENCE [LARGE SCALE GENOMIC DNA]</scope>
</reference>
<keyword evidence="2 5" id="KW-0689">Ribosomal protein</keyword>
<evidence type="ECO:0000256" key="3">
    <source>
        <dbReference type="ARBA" id="ARBA00023274"/>
    </source>
</evidence>
<dbReference type="Gene3D" id="3.90.1030.10">
    <property type="entry name" value="Ribosomal protein L17"/>
    <property type="match status" value="1"/>
</dbReference>
<evidence type="ECO:0000256" key="4">
    <source>
        <dbReference type="ARBA" id="ARBA00035494"/>
    </source>
</evidence>
<organism evidence="7 8">
    <name type="scientific">Candidatus Yanofskybacteria bacterium RIFCSPHIGHO2_02_FULL_38_22b</name>
    <dbReference type="NCBI Taxonomy" id="1802673"/>
    <lineage>
        <taxon>Bacteria</taxon>
        <taxon>Candidatus Yanofskyibacteriota</taxon>
    </lineage>
</organism>
<dbReference type="NCBIfam" id="TIGR00059">
    <property type="entry name" value="L17"/>
    <property type="match status" value="1"/>
</dbReference>
<dbReference type="GO" id="GO:0003735">
    <property type="term" value="F:structural constituent of ribosome"/>
    <property type="evidence" value="ECO:0007669"/>
    <property type="project" value="InterPro"/>
</dbReference>
<sequence length="115" mass="12869">MQRGNIRKFGRVRKQRKALYKALATALIEHGKIKTTSTKAKAVSSFTDKLVTKAKKGDLASGRLIRHYLGDKATKKLMAEIGPKFKDRKGGYTRVLRLGRRISDGSEMSIVEFTS</sequence>
<proteinExistence type="inferred from homology"/>
<protein>
    <recommendedName>
        <fullName evidence="4 6">50S ribosomal protein L17</fullName>
    </recommendedName>
</protein>
<evidence type="ECO:0000256" key="6">
    <source>
        <dbReference type="RuleBase" id="RU000661"/>
    </source>
</evidence>
<evidence type="ECO:0000256" key="5">
    <source>
        <dbReference type="RuleBase" id="RU000660"/>
    </source>
</evidence>
<comment type="caution">
    <text evidence="7">The sequence shown here is derived from an EMBL/GenBank/DDBJ whole genome shotgun (WGS) entry which is preliminary data.</text>
</comment>